<dbReference type="InterPro" id="IPR011944">
    <property type="entry name" value="Steroid_delta5-4_isomerase"/>
</dbReference>
<dbReference type="RefSeq" id="WP_157103135.1">
    <property type="nucleotide sequence ID" value="NZ_JAAXOP010000029.1"/>
</dbReference>
<feature type="transmembrane region" description="Helical" evidence="1">
    <location>
        <begin position="27"/>
        <end position="46"/>
    </location>
</feature>
<proteinExistence type="predicted"/>
<organism evidence="3 4">
    <name type="scientific">Nocardia vermiculata</name>
    <dbReference type="NCBI Taxonomy" id="257274"/>
    <lineage>
        <taxon>Bacteria</taxon>
        <taxon>Bacillati</taxon>
        <taxon>Actinomycetota</taxon>
        <taxon>Actinomycetes</taxon>
        <taxon>Mycobacteriales</taxon>
        <taxon>Nocardiaceae</taxon>
        <taxon>Nocardia</taxon>
    </lineage>
</organism>
<comment type="caution">
    <text evidence="3">The sequence shown here is derived from an EMBL/GenBank/DDBJ whole genome shotgun (WGS) entry which is preliminary data.</text>
</comment>
<evidence type="ECO:0000313" key="3">
    <source>
        <dbReference type="EMBL" id="NKY54408.1"/>
    </source>
</evidence>
<dbReference type="InterPro" id="IPR032710">
    <property type="entry name" value="NTF2-like_dom_sf"/>
</dbReference>
<dbReference type="Pfam" id="PF14534">
    <property type="entry name" value="DUF4440"/>
    <property type="match status" value="1"/>
</dbReference>
<protein>
    <submittedName>
        <fullName evidence="3">SgcJ/EcaC family oxidoreductase</fullName>
    </submittedName>
</protein>
<reference evidence="3 4" key="1">
    <citation type="submission" date="2020-04" db="EMBL/GenBank/DDBJ databases">
        <title>MicrobeNet Type strains.</title>
        <authorList>
            <person name="Nicholson A.C."/>
        </authorList>
    </citation>
    <scope>NUCLEOTIDE SEQUENCE [LARGE SCALE GENOMIC DNA]</scope>
    <source>
        <strain evidence="3 4">JCM 12354</strain>
    </source>
</reference>
<keyword evidence="1" id="KW-1133">Transmembrane helix</keyword>
<feature type="domain" description="DUF4440" evidence="2">
    <location>
        <begin position="83"/>
        <end position="186"/>
    </location>
</feature>
<dbReference type="InterPro" id="IPR027843">
    <property type="entry name" value="DUF4440"/>
</dbReference>
<evidence type="ECO:0000259" key="2">
    <source>
        <dbReference type="Pfam" id="PF14534"/>
    </source>
</evidence>
<dbReference type="Proteomes" id="UP000565711">
    <property type="component" value="Unassembled WGS sequence"/>
</dbReference>
<dbReference type="Gene3D" id="3.10.450.50">
    <property type="match status" value="1"/>
</dbReference>
<evidence type="ECO:0000256" key="1">
    <source>
        <dbReference type="SAM" id="Phobius"/>
    </source>
</evidence>
<evidence type="ECO:0000313" key="4">
    <source>
        <dbReference type="Proteomes" id="UP000565711"/>
    </source>
</evidence>
<keyword evidence="1" id="KW-0472">Membrane</keyword>
<keyword evidence="1" id="KW-0812">Transmembrane</keyword>
<dbReference type="SUPFAM" id="SSF54427">
    <property type="entry name" value="NTF2-like"/>
    <property type="match status" value="1"/>
</dbReference>
<keyword evidence="4" id="KW-1185">Reference proteome</keyword>
<name>A0A846YB42_9NOCA</name>
<sequence length="215" mass="23544">MSTDIDPVAPTEVVPAVRNRRRTVVKVLGATVVALGVAAAGGYVWLDRTSDVRNVGIDECTSVTPDGGTADDLQGVCDTLAEATAAWGRGDADAYGETFTENGTYTTFVGTHYVGRHDITEAHRALFDGFVKGSKLTDSYLGIRFFGGDVAIVTTRGDRYEGDRPQELSKTQTYTMVKERDGEWKIAAFHNTQRQRVMERFSFLYDSATKPEAEQ</sequence>
<dbReference type="AlphaFoldDB" id="A0A846YB42"/>
<dbReference type="EMBL" id="JAAXOP010000029">
    <property type="protein sequence ID" value="NKY54408.1"/>
    <property type="molecule type" value="Genomic_DNA"/>
</dbReference>
<gene>
    <name evidence="3" type="ORF">HGA08_29935</name>
</gene>
<dbReference type="NCBIfam" id="TIGR02246">
    <property type="entry name" value="SgcJ/EcaC family oxidoreductase"/>
    <property type="match status" value="1"/>
</dbReference>
<accession>A0A846YB42</accession>